<dbReference type="RefSeq" id="WP_340363478.1">
    <property type="nucleotide sequence ID" value="NZ_JBBKZV010000004.1"/>
</dbReference>
<keyword evidence="7 9" id="KW-0564">Palmitate</keyword>
<evidence type="ECO:0000313" key="13">
    <source>
        <dbReference type="Proteomes" id="UP001363010"/>
    </source>
</evidence>
<evidence type="ECO:0000256" key="2">
    <source>
        <dbReference type="ARBA" id="ARBA00007613"/>
    </source>
</evidence>
<evidence type="ECO:0000256" key="7">
    <source>
        <dbReference type="ARBA" id="ARBA00023139"/>
    </source>
</evidence>
<comment type="subcellular location">
    <subcellularLocation>
        <location evidence="9">Cell membrane</location>
        <topology evidence="9">Lipid-anchor</topology>
    </subcellularLocation>
    <subcellularLocation>
        <location evidence="1">Membrane</location>
    </subcellularLocation>
</comment>
<keyword evidence="10" id="KW-0175">Coiled coil</keyword>
<keyword evidence="6 9" id="KW-0472">Membrane</keyword>
<name>A0ABU8VXA3_9BURK</name>
<evidence type="ECO:0000256" key="11">
    <source>
        <dbReference type="SAM" id="MobiDB-lite"/>
    </source>
</evidence>
<protein>
    <submittedName>
        <fullName evidence="12">Efflux transporter outer membrane subunit</fullName>
    </submittedName>
</protein>
<dbReference type="Gene3D" id="1.20.1600.10">
    <property type="entry name" value="Outer membrane efflux proteins (OEP)"/>
    <property type="match status" value="1"/>
</dbReference>
<dbReference type="Proteomes" id="UP001363010">
    <property type="component" value="Unassembled WGS sequence"/>
</dbReference>
<dbReference type="Pfam" id="PF02321">
    <property type="entry name" value="OEP"/>
    <property type="match status" value="2"/>
</dbReference>
<dbReference type="EMBL" id="JBBKZV010000004">
    <property type="protein sequence ID" value="MEJ8822436.1"/>
    <property type="molecule type" value="Genomic_DNA"/>
</dbReference>
<keyword evidence="4 9" id="KW-0812">Transmembrane</keyword>
<evidence type="ECO:0000313" key="12">
    <source>
        <dbReference type="EMBL" id="MEJ8822436.1"/>
    </source>
</evidence>
<evidence type="ECO:0000256" key="3">
    <source>
        <dbReference type="ARBA" id="ARBA00022452"/>
    </source>
</evidence>
<evidence type="ECO:0000256" key="4">
    <source>
        <dbReference type="ARBA" id="ARBA00022692"/>
    </source>
</evidence>
<dbReference type="PANTHER" id="PTHR30203:SF20">
    <property type="entry name" value="MULTIDRUG RESISTANCE OUTER MEMBRANE PROTEIN MDTP-RELATED"/>
    <property type="match status" value="1"/>
</dbReference>
<keyword evidence="13" id="KW-1185">Reference proteome</keyword>
<keyword evidence="3 9" id="KW-1134">Transmembrane beta strand</keyword>
<dbReference type="SUPFAM" id="SSF56954">
    <property type="entry name" value="Outer membrane efflux proteins (OEP)"/>
    <property type="match status" value="1"/>
</dbReference>
<comment type="similarity">
    <text evidence="2 9">Belongs to the outer membrane factor (OMF) (TC 1.B.17) family.</text>
</comment>
<evidence type="ECO:0000256" key="10">
    <source>
        <dbReference type="SAM" id="Coils"/>
    </source>
</evidence>
<keyword evidence="8 9" id="KW-0449">Lipoprotein</keyword>
<evidence type="ECO:0000256" key="9">
    <source>
        <dbReference type="RuleBase" id="RU362097"/>
    </source>
</evidence>
<accession>A0ABU8VXA3</accession>
<comment type="caution">
    <text evidence="12">The sequence shown here is derived from an EMBL/GenBank/DDBJ whole genome shotgun (WGS) entry which is preliminary data.</text>
</comment>
<keyword evidence="5" id="KW-0732">Signal</keyword>
<feature type="region of interest" description="Disordered" evidence="11">
    <location>
        <begin position="478"/>
        <end position="505"/>
    </location>
</feature>
<dbReference type="InterPro" id="IPR003423">
    <property type="entry name" value="OMP_efflux"/>
</dbReference>
<dbReference type="InterPro" id="IPR010131">
    <property type="entry name" value="MdtP/NodT-like"/>
</dbReference>
<sequence>MTLLLPELFTAKTVRRGTAVAAAALALVLAGCADMGKVASSAQLRDAAALELPAASTPDVQVAGQWWLAFGDNQLNALIDQALQGNPSLQVAQARLARARASADIAGAADKPQLNASLDMMRQEFSNNYIYPPPLGGSIQETGTLQLNGSWEIDFFGKNRSALNAAIGTANAAAADADAARVLLTTNVARGYLQWARLDDQLTVARRTLAQREETLRLVRDRVSAGLDTRLQLRQSESGIPEARQQIESINEQIAIAQHALDALVGKPNITATLTSPELGNIKNIALQPVLPADLLGRRADIAAARWRVEAATQDVKNAKSQFYPNVNLVAFAGFQSIGYDKLLRTSSQQWGVGPAIRLPIFEGGKLRANLRGKSADLDAAIESYNTTVLDAVRDVADSVTSVQSVARQQTQQREAQDAAESAYDIATQRYGAGLGNFLDVLSAETTVLLQRRQGVDLAARALDAQVGLARALGGGWQPSEETSTAALAAPPDQVTLLPPLQRAR</sequence>
<evidence type="ECO:0000256" key="8">
    <source>
        <dbReference type="ARBA" id="ARBA00023288"/>
    </source>
</evidence>
<evidence type="ECO:0000256" key="1">
    <source>
        <dbReference type="ARBA" id="ARBA00004370"/>
    </source>
</evidence>
<proteinExistence type="inferred from homology"/>
<dbReference type="PANTHER" id="PTHR30203">
    <property type="entry name" value="OUTER MEMBRANE CATION EFFLUX PROTEIN"/>
    <property type="match status" value="1"/>
</dbReference>
<dbReference type="Gene3D" id="2.20.200.10">
    <property type="entry name" value="Outer membrane efflux proteins (OEP)"/>
    <property type="match status" value="1"/>
</dbReference>
<evidence type="ECO:0000256" key="5">
    <source>
        <dbReference type="ARBA" id="ARBA00022729"/>
    </source>
</evidence>
<gene>
    <name evidence="12" type="ORF">WKW80_10340</name>
</gene>
<evidence type="ECO:0000256" key="6">
    <source>
        <dbReference type="ARBA" id="ARBA00023136"/>
    </source>
</evidence>
<reference evidence="12 13" key="1">
    <citation type="submission" date="2024-03" db="EMBL/GenBank/DDBJ databases">
        <title>Novel species of the genus Variovorax.</title>
        <authorList>
            <person name="Liu Q."/>
            <person name="Xin Y.-H."/>
        </authorList>
    </citation>
    <scope>NUCLEOTIDE SEQUENCE [LARGE SCALE GENOMIC DNA]</scope>
    <source>
        <strain evidence="12 13">KACC 18501</strain>
    </source>
</reference>
<organism evidence="12 13">
    <name type="scientific">Variovorax humicola</name>
    <dbReference type="NCBI Taxonomy" id="1769758"/>
    <lineage>
        <taxon>Bacteria</taxon>
        <taxon>Pseudomonadati</taxon>
        <taxon>Pseudomonadota</taxon>
        <taxon>Betaproteobacteria</taxon>
        <taxon>Burkholderiales</taxon>
        <taxon>Comamonadaceae</taxon>
        <taxon>Variovorax</taxon>
    </lineage>
</organism>
<dbReference type="NCBIfam" id="TIGR01845">
    <property type="entry name" value="outer_NodT"/>
    <property type="match status" value="1"/>
</dbReference>
<feature type="coiled-coil region" evidence="10">
    <location>
        <begin position="233"/>
        <end position="260"/>
    </location>
</feature>